<keyword evidence="7" id="KW-1185">Reference proteome</keyword>
<evidence type="ECO:0000256" key="1">
    <source>
        <dbReference type="ARBA" id="ARBA00007292"/>
    </source>
</evidence>
<evidence type="ECO:0000259" key="5">
    <source>
        <dbReference type="SMART" id="SM00329"/>
    </source>
</evidence>
<dbReference type="Pfam" id="PF02886">
    <property type="entry name" value="LBP_BPI_CETP_C"/>
    <property type="match status" value="1"/>
</dbReference>
<dbReference type="AlphaFoldDB" id="A0A7I8WJG0"/>
<protein>
    <submittedName>
        <fullName evidence="6">(pine wood nematode) hypothetical protein</fullName>
    </submittedName>
</protein>
<dbReference type="InterPro" id="IPR001124">
    <property type="entry name" value="Lipid-bd_serum_glycop_C"/>
</dbReference>
<evidence type="ECO:0000313" key="6">
    <source>
        <dbReference type="EMBL" id="CAD5221288.1"/>
    </source>
</evidence>
<evidence type="ECO:0000259" key="4">
    <source>
        <dbReference type="SMART" id="SM00328"/>
    </source>
</evidence>
<dbReference type="EMBL" id="CAJFDI010000003">
    <property type="protein sequence ID" value="CAD5221288.1"/>
    <property type="molecule type" value="Genomic_DNA"/>
</dbReference>
<dbReference type="Pfam" id="PF01273">
    <property type="entry name" value="LBP_BPI_CETP"/>
    <property type="match status" value="1"/>
</dbReference>
<dbReference type="Gene3D" id="3.15.10.10">
    <property type="entry name" value="Bactericidal permeability-increasing protein, domain 1"/>
    <property type="match status" value="1"/>
</dbReference>
<comment type="similarity">
    <text evidence="1">Belongs to the BPI/LBP/Plunc superfamily. BPI/LBP family.</text>
</comment>
<dbReference type="PANTHER" id="PTHR10504:SF145">
    <property type="entry name" value="PROTEIN CBG15266"/>
    <property type="match status" value="1"/>
</dbReference>
<feature type="chain" id="PRO_5036400049" evidence="3">
    <location>
        <begin position="20"/>
        <end position="486"/>
    </location>
</feature>
<evidence type="ECO:0000313" key="7">
    <source>
        <dbReference type="Proteomes" id="UP000659654"/>
    </source>
</evidence>
<feature type="domain" description="Lipid-binding serum glycoprotein C-terminal" evidence="5">
    <location>
        <begin position="269"/>
        <end position="479"/>
    </location>
</feature>
<organism evidence="6 7">
    <name type="scientific">Bursaphelenchus xylophilus</name>
    <name type="common">Pinewood nematode worm</name>
    <name type="synonym">Aphelenchoides xylophilus</name>
    <dbReference type="NCBI Taxonomy" id="6326"/>
    <lineage>
        <taxon>Eukaryota</taxon>
        <taxon>Metazoa</taxon>
        <taxon>Ecdysozoa</taxon>
        <taxon>Nematoda</taxon>
        <taxon>Chromadorea</taxon>
        <taxon>Rhabditida</taxon>
        <taxon>Tylenchina</taxon>
        <taxon>Tylenchomorpha</taxon>
        <taxon>Aphelenchoidea</taxon>
        <taxon>Aphelenchoididae</taxon>
        <taxon>Bursaphelenchus</taxon>
    </lineage>
</organism>
<dbReference type="Proteomes" id="UP000659654">
    <property type="component" value="Unassembled WGS sequence"/>
</dbReference>
<keyword evidence="2" id="KW-1015">Disulfide bond</keyword>
<sequence>MTNPRFVFLLLSFSFCCFALSNNESVTLALSRRGLGFFSSIGHKIVTRELPKIEFPNISLPINGGPGVGTVNVSDLKIPKFESPLFKFDLTPPESLSWNSEGGAIKILGNWSAVYDWITPIYLGGWVEVLVTGINSFTTLSVYSDAGHPQLQLHDCEVDVEQLHMTLGGGVIQWIVNLFSADLSDAIKKAIHTQLCETTKTTLLDEANDALKSLPKHLNVAGDVYLDYNLLQNPLEVNSDDVVGQANVDVMLLNLTCRLPEEPVLLGQVDDSYMANIWFSSQVGNCLLLSAHYNQMLHFTLTKDLYSKLSTFFQTSCKWYKVCVGKLLPTLEERYPRRHIELEFYTAERPILSIDDMATVNSTFYIDMKIQPEKGKPDVRDVLARLEMESILSVIPALYNNRICGEVNGTKLKFVEDFSRVGNISDTFLQTLELFLTPMFKVSADSLLRIGLPIPMVENMTLKNNSRIELSKNTIGIYADLNFLEQ</sequence>
<dbReference type="GO" id="GO:0005615">
    <property type="term" value="C:extracellular space"/>
    <property type="evidence" value="ECO:0007669"/>
    <property type="project" value="TreeGrafter"/>
</dbReference>
<keyword evidence="3" id="KW-0732">Signal</keyword>
<dbReference type="SMR" id="A0A7I8WJG0"/>
<dbReference type="Proteomes" id="UP000582659">
    <property type="component" value="Unassembled WGS sequence"/>
</dbReference>
<dbReference type="PANTHER" id="PTHR10504">
    <property type="entry name" value="BACTERICIDAL PERMEABILITY-INCREASING BPI PROTEIN-RELATED"/>
    <property type="match status" value="1"/>
</dbReference>
<comment type="caution">
    <text evidence="6">The sequence shown here is derived from an EMBL/GenBank/DDBJ whole genome shotgun (WGS) entry which is preliminary data.</text>
</comment>
<dbReference type="Gene3D" id="3.15.20.10">
    <property type="entry name" value="Bactericidal permeability-increasing protein, domain 2"/>
    <property type="match status" value="1"/>
</dbReference>
<name>A0A7I8WJG0_BURXY</name>
<dbReference type="OrthoDB" id="5857016at2759"/>
<feature type="domain" description="Lipid-binding serum glycoprotein N-terminal" evidence="4">
    <location>
        <begin position="29"/>
        <end position="261"/>
    </location>
</feature>
<feature type="signal peptide" evidence="3">
    <location>
        <begin position="1"/>
        <end position="19"/>
    </location>
</feature>
<reference evidence="6" key="1">
    <citation type="submission" date="2020-09" db="EMBL/GenBank/DDBJ databases">
        <authorList>
            <person name="Kikuchi T."/>
        </authorList>
    </citation>
    <scope>NUCLEOTIDE SEQUENCE</scope>
    <source>
        <strain evidence="6">Ka4C1</strain>
    </source>
</reference>
<dbReference type="InterPro" id="IPR017943">
    <property type="entry name" value="Bactericidal_perm-incr_a/b_dom"/>
</dbReference>
<gene>
    <name evidence="6" type="ORF">BXYJ_LOCUS6603</name>
</gene>
<dbReference type="InterPro" id="IPR017942">
    <property type="entry name" value="Lipid-bd_serum_glycop_N"/>
</dbReference>
<dbReference type="EMBL" id="CAJFCV020000003">
    <property type="protein sequence ID" value="CAG9108137.1"/>
    <property type="molecule type" value="Genomic_DNA"/>
</dbReference>
<evidence type="ECO:0000256" key="3">
    <source>
        <dbReference type="SAM" id="SignalP"/>
    </source>
</evidence>
<dbReference type="SMART" id="SM00329">
    <property type="entry name" value="BPI2"/>
    <property type="match status" value="1"/>
</dbReference>
<dbReference type="SUPFAM" id="SSF55394">
    <property type="entry name" value="Bactericidal permeability-increasing protein, BPI"/>
    <property type="match status" value="2"/>
</dbReference>
<accession>A0A7I8WJG0</accession>
<dbReference type="SMART" id="SM00328">
    <property type="entry name" value="BPI1"/>
    <property type="match status" value="1"/>
</dbReference>
<evidence type="ECO:0000256" key="2">
    <source>
        <dbReference type="ARBA" id="ARBA00023157"/>
    </source>
</evidence>
<dbReference type="GO" id="GO:0008289">
    <property type="term" value="F:lipid binding"/>
    <property type="evidence" value="ECO:0007669"/>
    <property type="project" value="InterPro"/>
</dbReference>
<dbReference type="InterPro" id="IPR032942">
    <property type="entry name" value="BPI/LBP/Plunc"/>
</dbReference>
<proteinExistence type="inferred from homology"/>